<keyword evidence="3" id="KW-1185">Reference proteome</keyword>
<feature type="non-terminal residue" evidence="2">
    <location>
        <position position="1"/>
    </location>
</feature>
<gene>
    <name evidence="2" type="ORF">VP01_281g2</name>
</gene>
<feature type="domain" description="Retrovirus-related Pol polyprotein from transposon TNT 1-94-like beta-barrel" evidence="1">
    <location>
        <begin position="77"/>
        <end position="152"/>
    </location>
</feature>
<evidence type="ECO:0000259" key="1">
    <source>
        <dbReference type="Pfam" id="PF22936"/>
    </source>
</evidence>
<dbReference type="InterPro" id="IPR054722">
    <property type="entry name" value="PolX-like_BBD"/>
</dbReference>
<dbReference type="OrthoDB" id="1749787at2759"/>
<organism evidence="2 3">
    <name type="scientific">Puccinia sorghi</name>
    <dbReference type="NCBI Taxonomy" id="27349"/>
    <lineage>
        <taxon>Eukaryota</taxon>
        <taxon>Fungi</taxon>
        <taxon>Dikarya</taxon>
        <taxon>Basidiomycota</taxon>
        <taxon>Pucciniomycotina</taxon>
        <taxon>Pucciniomycetes</taxon>
        <taxon>Pucciniales</taxon>
        <taxon>Pucciniaceae</taxon>
        <taxon>Puccinia</taxon>
    </lineage>
</organism>
<evidence type="ECO:0000313" key="2">
    <source>
        <dbReference type="EMBL" id="KNZ54900.1"/>
    </source>
</evidence>
<dbReference type="EMBL" id="LAVV01007746">
    <property type="protein sequence ID" value="KNZ54900.1"/>
    <property type="molecule type" value="Genomic_DNA"/>
</dbReference>
<evidence type="ECO:0000313" key="3">
    <source>
        <dbReference type="Proteomes" id="UP000037035"/>
    </source>
</evidence>
<sequence>PSLLKWLWNNNNCVMASGSRTKIDPICLFTDRSKKCPHCWFLHPEQCPPRPPRLSGSKVEVTVSSFHPTLSVSPSSFILDLGLSAHMACNSKIFWSIEYKNLGTVKKRSGLDNLRIKGVSSIRLTNEYGEVFLNQVLYVPDMLVKLLSARCLFWDDFEVNFQKNFLEIIKSGEIKMQGKYIGNLPGLDFQQNQKRK</sequence>
<accession>A0A0L6V451</accession>
<dbReference type="Proteomes" id="UP000037035">
    <property type="component" value="Unassembled WGS sequence"/>
</dbReference>
<comment type="caution">
    <text evidence="2">The sequence shown here is derived from an EMBL/GenBank/DDBJ whole genome shotgun (WGS) entry which is preliminary data.</text>
</comment>
<reference evidence="2 3" key="1">
    <citation type="submission" date="2015-08" db="EMBL/GenBank/DDBJ databases">
        <title>Next Generation Sequencing and Analysis of the Genome of Puccinia sorghi L Schw, the Causal Agent of Maize Common Rust.</title>
        <authorList>
            <person name="Rochi L."/>
            <person name="Burguener G."/>
            <person name="Darino M."/>
            <person name="Turjanski A."/>
            <person name="Kreff E."/>
            <person name="Dieguez M.J."/>
            <person name="Sacco F."/>
        </authorList>
    </citation>
    <scope>NUCLEOTIDE SEQUENCE [LARGE SCALE GENOMIC DNA]</scope>
    <source>
        <strain evidence="2 3">RO10H11247</strain>
    </source>
</reference>
<proteinExistence type="predicted"/>
<protein>
    <recommendedName>
        <fullName evidence="1">Retrovirus-related Pol polyprotein from transposon TNT 1-94-like beta-barrel domain-containing protein</fullName>
    </recommendedName>
</protein>
<name>A0A0L6V451_9BASI</name>
<dbReference type="VEuPathDB" id="FungiDB:VP01_281g2"/>
<dbReference type="AlphaFoldDB" id="A0A0L6V451"/>
<dbReference type="Pfam" id="PF22936">
    <property type="entry name" value="Pol_BBD"/>
    <property type="match status" value="1"/>
</dbReference>